<protein>
    <submittedName>
        <fullName evidence="2">Uncharacterized protein</fullName>
    </submittedName>
</protein>
<gene>
    <name evidence="2" type="ORF">BP6252_02233</name>
</gene>
<evidence type="ECO:0000313" key="3">
    <source>
        <dbReference type="Proteomes" id="UP000256645"/>
    </source>
</evidence>
<sequence length="87" mass="9407">MQPNLSDKAERSGRTRAVGLGSRHLDRQTCYTGPAEDTDVAILSTAQQKAVIVIVLIAGPLPPRGIDRRAWHNQAVVGLNAQHKLTV</sequence>
<dbReference type="AlphaFoldDB" id="A0A3D8SE94"/>
<evidence type="ECO:0000313" key="2">
    <source>
        <dbReference type="EMBL" id="RDW84643.1"/>
    </source>
</evidence>
<evidence type="ECO:0000256" key="1">
    <source>
        <dbReference type="SAM" id="MobiDB-lite"/>
    </source>
</evidence>
<dbReference type="Proteomes" id="UP000256645">
    <property type="component" value="Unassembled WGS sequence"/>
</dbReference>
<proteinExistence type="predicted"/>
<keyword evidence="3" id="KW-1185">Reference proteome</keyword>
<reference evidence="2 3" key="1">
    <citation type="journal article" date="2018" name="IMA Fungus">
        <title>IMA Genome-F 9: Draft genome sequence of Annulohypoxylon stygium, Aspergillus mulundensis, Berkeleyomyces basicola (syn. Thielaviopsis basicola), Ceratocystis smalleyi, two Cercospora beticola strains, Coleophoma cylindrospora, Fusarium fracticaudum, Phialophora cf. hyalina, and Morchella septimelata.</title>
        <authorList>
            <person name="Wingfield B.D."/>
            <person name="Bills G.F."/>
            <person name="Dong Y."/>
            <person name="Huang W."/>
            <person name="Nel W.J."/>
            <person name="Swalarsk-Parry B.S."/>
            <person name="Vaghefi N."/>
            <person name="Wilken P.M."/>
            <person name="An Z."/>
            <person name="de Beer Z.W."/>
            <person name="De Vos L."/>
            <person name="Chen L."/>
            <person name="Duong T.A."/>
            <person name="Gao Y."/>
            <person name="Hammerbacher A."/>
            <person name="Kikkert J.R."/>
            <person name="Li Y."/>
            <person name="Li H."/>
            <person name="Li K."/>
            <person name="Li Q."/>
            <person name="Liu X."/>
            <person name="Ma X."/>
            <person name="Naidoo K."/>
            <person name="Pethybridge S.J."/>
            <person name="Sun J."/>
            <person name="Steenkamp E.T."/>
            <person name="van der Nest M.A."/>
            <person name="van Wyk S."/>
            <person name="Wingfield M.J."/>
            <person name="Xiong C."/>
            <person name="Yue Q."/>
            <person name="Zhang X."/>
        </authorList>
    </citation>
    <scope>NUCLEOTIDE SEQUENCE [LARGE SCALE GENOMIC DNA]</scope>
    <source>
        <strain evidence="2 3">BP6252</strain>
    </source>
</reference>
<accession>A0A3D8SE94</accession>
<dbReference type="EMBL" id="PDLM01000002">
    <property type="protein sequence ID" value="RDW84643.1"/>
    <property type="molecule type" value="Genomic_DNA"/>
</dbReference>
<organism evidence="2 3">
    <name type="scientific">Coleophoma cylindrospora</name>
    <dbReference type="NCBI Taxonomy" id="1849047"/>
    <lineage>
        <taxon>Eukaryota</taxon>
        <taxon>Fungi</taxon>
        <taxon>Dikarya</taxon>
        <taxon>Ascomycota</taxon>
        <taxon>Pezizomycotina</taxon>
        <taxon>Leotiomycetes</taxon>
        <taxon>Helotiales</taxon>
        <taxon>Dermateaceae</taxon>
        <taxon>Coleophoma</taxon>
    </lineage>
</organism>
<feature type="region of interest" description="Disordered" evidence="1">
    <location>
        <begin position="1"/>
        <end position="21"/>
    </location>
</feature>
<name>A0A3D8SE94_9HELO</name>
<comment type="caution">
    <text evidence="2">The sequence shown here is derived from an EMBL/GenBank/DDBJ whole genome shotgun (WGS) entry which is preliminary data.</text>
</comment>